<dbReference type="Gramene" id="CDF32332">
    <property type="protein sequence ID" value="CDF32332"/>
    <property type="gene ID" value="CHC_T00008065001"/>
</dbReference>
<dbReference type="GeneID" id="17319712"/>
<dbReference type="KEGG" id="ccp:CHC_T00008065001"/>
<sequence>MARRAALVVTGGGTWALARLKVSCKAVEHRKRGRLQKRRTPPSNSLRRSSKTVKDCGCLSWGACLGLAEVGYTEGAGDNGSERKWTWCKRTEGTPRKRLPLRREYHESLNIGRLNRIWRGVAL</sequence>
<evidence type="ECO:0000256" key="1">
    <source>
        <dbReference type="SAM" id="MobiDB-lite"/>
    </source>
</evidence>
<name>R7Q117_CHOCR</name>
<organism evidence="2 3">
    <name type="scientific">Chondrus crispus</name>
    <name type="common">Carrageen Irish moss</name>
    <name type="synonym">Polymorpha crispa</name>
    <dbReference type="NCBI Taxonomy" id="2769"/>
    <lineage>
        <taxon>Eukaryota</taxon>
        <taxon>Rhodophyta</taxon>
        <taxon>Florideophyceae</taxon>
        <taxon>Rhodymeniophycidae</taxon>
        <taxon>Gigartinales</taxon>
        <taxon>Gigartinaceae</taxon>
        <taxon>Chondrus</taxon>
    </lineage>
</organism>
<feature type="region of interest" description="Disordered" evidence="1">
    <location>
        <begin position="29"/>
        <end position="50"/>
    </location>
</feature>
<accession>R7Q117</accession>
<dbReference type="RefSeq" id="XP_005711997.1">
    <property type="nucleotide sequence ID" value="XM_005711940.1"/>
</dbReference>
<feature type="compositionally biased region" description="Basic residues" evidence="1">
    <location>
        <begin position="29"/>
        <end position="40"/>
    </location>
</feature>
<protein>
    <submittedName>
        <fullName evidence="2">Uncharacterized protein</fullName>
    </submittedName>
</protein>
<keyword evidence="3" id="KW-1185">Reference proteome</keyword>
<gene>
    <name evidence="2" type="ORF">CHC_T00008065001</name>
</gene>
<evidence type="ECO:0000313" key="3">
    <source>
        <dbReference type="Proteomes" id="UP000012073"/>
    </source>
</evidence>
<proteinExistence type="predicted"/>
<dbReference type="AlphaFoldDB" id="R7Q117"/>
<dbReference type="EMBL" id="HG001477">
    <property type="protein sequence ID" value="CDF32332.1"/>
    <property type="molecule type" value="Genomic_DNA"/>
</dbReference>
<evidence type="ECO:0000313" key="2">
    <source>
        <dbReference type="EMBL" id="CDF32332.1"/>
    </source>
</evidence>
<reference evidence="3" key="1">
    <citation type="journal article" date="2013" name="Proc. Natl. Acad. Sci. U.S.A.">
        <title>Genome structure and metabolic features in the red seaweed Chondrus crispus shed light on evolution of the Archaeplastida.</title>
        <authorList>
            <person name="Collen J."/>
            <person name="Porcel B."/>
            <person name="Carre W."/>
            <person name="Ball S.G."/>
            <person name="Chaparro C."/>
            <person name="Tonon T."/>
            <person name="Barbeyron T."/>
            <person name="Michel G."/>
            <person name="Noel B."/>
            <person name="Valentin K."/>
            <person name="Elias M."/>
            <person name="Artiguenave F."/>
            <person name="Arun A."/>
            <person name="Aury J.M."/>
            <person name="Barbosa-Neto J.F."/>
            <person name="Bothwell J.H."/>
            <person name="Bouget F.Y."/>
            <person name="Brillet L."/>
            <person name="Cabello-Hurtado F."/>
            <person name="Capella-Gutierrez S."/>
            <person name="Charrier B."/>
            <person name="Cladiere L."/>
            <person name="Cock J.M."/>
            <person name="Coelho S.M."/>
            <person name="Colleoni C."/>
            <person name="Czjzek M."/>
            <person name="Da Silva C."/>
            <person name="Delage L."/>
            <person name="Denoeud F."/>
            <person name="Deschamps P."/>
            <person name="Dittami S.M."/>
            <person name="Gabaldon T."/>
            <person name="Gachon C.M."/>
            <person name="Groisillier A."/>
            <person name="Herve C."/>
            <person name="Jabbari K."/>
            <person name="Katinka M."/>
            <person name="Kloareg B."/>
            <person name="Kowalczyk N."/>
            <person name="Labadie K."/>
            <person name="Leblanc C."/>
            <person name="Lopez P.J."/>
            <person name="McLachlan D.H."/>
            <person name="Meslet-Cladiere L."/>
            <person name="Moustafa A."/>
            <person name="Nehr Z."/>
            <person name="Nyvall Collen P."/>
            <person name="Panaud O."/>
            <person name="Partensky F."/>
            <person name="Poulain J."/>
            <person name="Rensing S.A."/>
            <person name="Rousvoal S."/>
            <person name="Samson G."/>
            <person name="Symeonidi A."/>
            <person name="Weissenbach J."/>
            <person name="Zambounis A."/>
            <person name="Wincker P."/>
            <person name="Boyen C."/>
        </authorList>
    </citation>
    <scope>NUCLEOTIDE SEQUENCE [LARGE SCALE GENOMIC DNA]</scope>
    <source>
        <strain evidence="3">cv. Stackhouse</strain>
    </source>
</reference>
<dbReference type="Proteomes" id="UP000012073">
    <property type="component" value="Unassembled WGS sequence"/>
</dbReference>